<dbReference type="OrthoDB" id="10030336at2759"/>
<name>A0A6H5GJW1_9HEMI</name>
<proteinExistence type="predicted"/>
<protein>
    <submittedName>
        <fullName evidence="2">Uncharacterized protein</fullName>
    </submittedName>
</protein>
<keyword evidence="3" id="KW-1185">Reference proteome</keyword>
<dbReference type="AlphaFoldDB" id="A0A6H5GJW1"/>
<reference evidence="2 3" key="1">
    <citation type="submission" date="2020-02" db="EMBL/GenBank/DDBJ databases">
        <authorList>
            <person name="Ferguson B K."/>
        </authorList>
    </citation>
    <scope>NUCLEOTIDE SEQUENCE [LARGE SCALE GENOMIC DNA]</scope>
</reference>
<evidence type="ECO:0000313" key="2">
    <source>
        <dbReference type="EMBL" id="CAB0002221.1"/>
    </source>
</evidence>
<dbReference type="EMBL" id="CADCXU010011978">
    <property type="protein sequence ID" value="CAB0002221.1"/>
    <property type="molecule type" value="Genomic_DNA"/>
</dbReference>
<accession>A0A6H5GJW1</accession>
<dbReference type="Proteomes" id="UP000479000">
    <property type="component" value="Unassembled WGS sequence"/>
</dbReference>
<gene>
    <name evidence="2" type="ORF">NTEN_LOCUS8008</name>
</gene>
<sequence>MADTMADISPDNRSCPGRALPPSTRDLELVILMSPTSKVTRWFEMIQPAPLSRPESGFVDSPDGDDPHDSLLLINRLPSKKRRKLLGLRIGKNTLLGN</sequence>
<feature type="region of interest" description="Disordered" evidence="1">
    <location>
        <begin position="1"/>
        <end position="21"/>
    </location>
</feature>
<evidence type="ECO:0000313" key="3">
    <source>
        <dbReference type="Proteomes" id="UP000479000"/>
    </source>
</evidence>
<evidence type="ECO:0000256" key="1">
    <source>
        <dbReference type="SAM" id="MobiDB-lite"/>
    </source>
</evidence>
<organism evidence="2 3">
    <name type="scientific">Nesidiocoris tenuis</name>
    <dbReference type="NCBI Taxonomy" id="355587"/>
    <lineage>
        <taxon>Eukaryota</taxon>
        <taxon>Metazoa</taxon>
        <taxon>Ecdysozoa</taxon>
        <taxon>Arthropoda</taxon>
        <taxon>Hexapoda</taxon>
        <taxon>Insecta</taxon>
        <taxon>Pterygota</taxon>
        <taxon>Neoptera</taxon>
        <taxon>Paraneoptera</taxon>
        <taxon>Hemiptera</taxon>
        <taxon>Heteroptera</taxon>
        <taxon>Panheteroptera</taxon>
        <taxon>Cimicomorpha</taxon>
        <taxon>Miridae</taxon>
        <taxon>Dicyphina</taxon>
        <taxon>Nesidiocoris</taxon>
    </lineage>
</organism>